<protein>
    <recommendedName>
        <fullName evidence="1">Diphthamide synthase domain-containing protein</fullName>
    </recommendedName>
</protein>
<dbReference type="PATRIC" id="fig|652.5.peg.3515"/>
<organism evidence="2 3">
    <name type="scientific">Aeromonas schubertii</name>
    <dbReference type="NCBI Taxonomy" id="652"/>
    <lineage>
        <taxon>Bacteria</taxon>
        <taxon>Pseudomonadati</taxon>
        <taxon>Pseudomonadota</taxon>
        <taxon>Gammaproteobacteria</taxon>
        <taxon>Aeromonadales</taxon>
        <taxon>Aeromonadaceae</taxon>
        <taxon>Aeromonas</taxon>
    </lineage>
</organism>
<dbReference type="InterPro" id="IPR002761">
    <property type="entry name" value="Diphthami_syn_dom"/>
</dbReference>
<reference evidence="3" key="1">
    <citation type="submission" date="2015-10" db="EMBL/GenBank/DDBJ databases">
        <title>Complete Genome Sequence of Aeromonas schubertii strain WL1483.</title>
        <authorList>
            <person name="Liu L."/>
        </authorList>
    </citation>
    <scope>NUCLEOTIDE SEQUENCE [LARGE SCALE GENOMIC DNA]</scope>
    <source>
        <strain evidence="3">WL1483</strain>
    </source>
</reference>
<dbReference type="AlphaFoldDB" id="A0A0S2SNF5"/>
<accession>A0A0S2SNF5</accession>
<dbReference type="Pfam" id="PF01902">
    <property type="entry name" value="Diphthami_syn_2"/>
    <property type="match status" value="1"/>
</dbReference>
<gene>
    <name evidence="2" type="ORF">WL1483_3846</name>
</gene>
<dbReference type="RefSeq" id="WP_060587289.1">
    <property type="nucleotide sequence ID" value="NZ_CP013067.1"/>
</dbReference>
<dbReference type="Proteomes" id="UP000058114">
    <property type="component" value="Chromosome"/>
</dbReference>
<name>A0A0S2SNF5_9GAMM</name>
<evidence type="ECO:0000313" key="2">
    <source>
        <dbReference type="EMBL" id="ALP43265.1"/>
    </source>
</evidence>
<dbReference type="SUPFAM" id="SSF52402">
    <property type="entry name" value="Adenine nucleotide alpha hydrolases-like"/>
    <property type="match status" value="1"/>
</dbReference>
<dbReference type="Gene3D" id="3.90.1490.10">
    <property type="entry name" value="putative n-type atp pyrophosphatase, domain 2"/>
    <property type="match status" value="1"/>
</dbReference>
<reference evidence="2 3" key="2">
    <citation type="journal article" date="2016" name="Genome Announc.">
        <title>Complete Genome Sequence of the Highly Virulent Aeromonas schubertii Strain WL1483, Isolated from Diseased Snakehead Fish (Channa argus) in China.</title>
        <authorList>
            <person name="Liu L."/>
            <person name="Li N."/>
            <person name="Zhang D."/>
            <person name="Fu X."/>
            <person name="Shi C."/>
            <person name="Lin Q."/>
            <person name="Hao G."/>
        </authorList>
    </citation>
    <scope>NUCLEOTIDE SEQUENCE [LARGE SCALE GENOMIC DNA]</scope>
    <source>
        <strain evidence="2 3">WL1483</strain>
    </source>
</reference>
<dbReference type="EMBL" id="CP013067">
    <property type="protein sequence ID" value="ALP43265.1"/>
    <property type="molecule type" value="Genomic_DNA"/>
</dbReference>
<evidence type="ECO:0000259" key="1">
    <source>
        <dbReference type="Pfam" id="PF01902"/>
    </source>
</evidence>
<dbReference type="Gene3D" id="3.40.50.620">
    <property type="entry name" value="HUPs"/>
    <property type="match status" value="1"/>
</dbReference>
<feature type="domain" description="Diphthamide synthase" evidence="1">
    <location>
        <begin position="3"/>
        <end position="210"/>
    </location>
</feature>
<dbReference type="KEGG" id="asr:WL1483_3846"/>
<proteinExistence type="predicted"/>
<sequence length="227" mass="24881">MAKVLLSWSSGKDSAWALHRLRQQPGIEVVGLFTTTNEVFERAAIHGVRDELLHAQAEAAGLPLQVIPLPWPCSNADYEARMGAFVAHCREMGIDHFAFGDLFLEEVRRYREEALADTGITPLFPLWGTPTDQLAQEMLAAGLKATVSTCDPARVPRQVSGHPFDAALLALLPVGVDPCGEHGEFHTFAWDGPMFRHPVACHTGETIEREGFLYTDLLPGQGSPGER</sequence>
<dbReference type="InterPro" id="IPR014729">
    <property type="entry name" value="Rossmann-like_a/b/a_fold"/>
</dbReference>
<evidence type="ECO:0000313" key="3">
    <source>
        <dbReference type="Proteomes" id="UP000058114"/>
    </source>
</evidence>